<dbReference type="AlphaFoldDB" id="A0A8I3A941"/>
<name>A0A8I3A941_9AGAM</name>
<dbReference type="EMBL" id="JAGFBS010000012">
    <property type="protein sequence ID" value="KAG6376418.1"/>
    <property type="molecule type" value="Genomic_DNA"/>
</dbReference>
<accession>A0A8I3A941</accession>
<organism evidence="1 2">
    <name type="scientific">Boletus reticuloceps</name>
    <dbReference type="NCBI Taxonomy" id="495285"/>
    <lineage>
        <taxon>Eukaryota</taxon>
        <taxon>Fungi</taxon>
        <taxon>Dikarya</taxon>
        <taxon>Basidiomycota</taxon>
        <taxon>Agaricomycotina</taxon>
        <taxon>Agaricomycetes</taxon>
        <taxon>Agaricomycetidae</taxon>
        <taxon>Boletales</taxon>
        <taxon>Boletineae</taxon>
        <taxon>Boletaceae</taxon>
        <taxon>Boletoideae</taxon>
        <taxon>Boletus</taxon>
    </lineage>
</organism>
<evidence type="ECO:0000313" key="1">
    <source>
        <dbReference type="EMBL" id="KAG6376418.1"/>
    </source>
</evidence>
<proteinExistence type="predicted"/>
<comment type="caution">
    <text evidence="1">The sequence shown here is derived from an EMBL/GenBank/DDBJ whole genome shotgun (WGS) entry which is preliminary data.</text>
</comment>
<reference evidence="1" key="1">
    <citation type="submission" date="2021-03" db="EMBL/GenBank/DDBJ databases">
        <title>Evolutionary innovations through gain and loss of genes in the ectomycorrhizal Boletales.</title>
        <authorList>
            <person name="Wu G."/>
            <person name="Miyauchi S."/>
            <person name="Morin E."/>
            <person name="Yang Z.-L."/>
            <person name="Xu J."/>
            <person name="Martin F.M."/>
        </authorList>
    </citation>
    <scope>NUCLEOTIDE SEQUENCE</scope>
    <source>
        <strain evidence="1">BR01</strain>
    </source>
</reference>
<sequence>MQSHDGAQRPLPSTYCPFCTGKYRLPVVQERDSTDPFSLSNLLPAGTITVTVHDGESPCPSTSHNHNWHSLPIRSLSTHPADTLFRELAFLTEHLYLRATCTIGASGRTIFIRVYLIPNDLPNVHGRLHRRSETSGQGSSTPHAQYCTANRAKPWFVGCRRGLSRFSARVLLA</sequence>
<gene>
    <name evidence="1" type="ORF">JVT61DRAFT_2405</name>
</gene>
<protein>
    <submittedName>
        <fullName evidence="1">Uncharacterized protein</fullName>
    </submittedName>
</protein>
<evidence type="ECO:0000313" key="2">
    <source>
        <dbReference type="Proteomes" id="UP000683000"/>
    </source>
</evidence>
<keyword evidence="2" id="KW-1185">Reference proteome</keyword>
<dbReference type="Proteomes" id="UP000683000">
    <property type="component" value="Unassembled WGS sequence"/>
</dbReference>